<dbReference type="AlphaFoldDB" id="A0A0F9KVI1"/>
<dbReference type="EMBL" id="LAZR01014000">
    <property type="protein sequence ID" value="KKM19385.1"/>
    <property type="molecule type" value="Genomic_DNA"/>
</dbReference>
<name>A0A0F9KVI1_9ZZZZ</name>
<reference evidence="2" key="1">
    <citation type="journal article" date="2015" name="Nature">
        <title>Complex archaea that bridge the gap between prokaryotes and eukaryotes.</title>
        <authorList>
            <person name="Spang A."/>
            <person name="Saw J.H."/>
            <person name="Jorgensen S.L."/>
            <person name="Zaremba-Niedzwiedzka K."/>
            <person name="Martijn J."/>
            <person name="Lind A.E."/>
            <person name="van Eijk R."/>
            <person name="Schleper C."/>
            <person name="Guy L."/>
            <person name="Ettema T.J."/>
        </authorList>
    </citation>
    <scope>NUCLEOTIDE SEQUENCE</scope>
</reference>
<evidence type="ECO:0000256" key="1">
    <source>
        <dbReference type="SAM" id="MobiDB-lite"/>
    </source>
</evidence>
<gene>
    <name evidence="2" type="ORF">LCGC14_1656220</name>
</gene>
<evidence type="ECO:0000313" key="2">
    <source>
        <dbReference type="EMBL" id="KKM19385.1"/>
    </source>
</evidence>
<comment type="caution">
    <text evidence="2">The sequence shown here is derived from an EMBL/GenBank/DDBJ whole genome shotgun (WGS) entry which is preliminary data.</text>
</comment>
<sequence length="79" mass="8702">NAGPPAPVTKEKKTGSTTRDDAWAYIEEQIPEAALSAEDRAIAWNKAIETIHHGPDDDTLTPGEWFLIQELVISEAIPY</sequence>
<organism evidence="2">
    <name type="scientific">marine sediment metagenome</name>
    <dbReference type="NCBI Taxonomy" id="412755"/>
    <lineage>
        <taxon>unclassified sequences</taxon>
        <taxon>metagenomes</taxon>
        <taxon>ecological metagenomes</taxon>
    </lineage>
</organism>
<proteinExistence type="predicted"/>
<protein>
    <submittedName>
        <fullName evidence="2">Uncharacterized protein</fullName>
    </submittedName>
</protein>
<accession>A0A0F9KVI1</accession>
<feature type="compositionally biased region" description="Basic and acidic residues" evidence="1">
    <location>
        <begin position="9"/>
        <end position="20"/>
    </location>
</feature>
<feature type="region of interest" description="Disordered" evidence="1">
    <location>
        <begin position="1"/>
        <end position="20"/>
    </location>
</feature>
<feature type="non-terminal residue" evidence="2">
    <location>
        <position position="1"/>
    </location>
</feature>